<evidence type="ECO:0000313" key="2">
    <source>
        <dbReference type="Proteomes" id="UP000280708"/>
    </source>
</evidence>
<sequence length="163" mass="18468">MSYNHMDHAGWAEENNKAANQVYANRRAYKPAPEKLTRFQAKVMDILGMVGGGIYNAPINWQKVVWSFGGRGMSVPWRDGRMATFDFYALTNLILLCHEARIRCEVRAKSAGHFELTFFQRSHEGGLGSRHPNIDEAVAAFREYLPADHPIVYRPGDVQGEAR</sequence>
<name>A0A3G2UQY3_SPHYA</name>
<reference evidence="1 2" key="1">
    <citation type="submission" date="2018-10" db="EMBL/GenBank/DDBJ databases">
        <title>Characterization and genome analysis of a novel bacterium Sphingobium yanoikuyae SJTF8 capable of degrading PAHs.</title>
        <authorList>
            <person name="Yin C."/>
            <person name="Xiong W."/>
            <person name="Liang R."/>
        </authorList>
    </citation>
    <scope>NUCLEOTIDE SEQUENCE [LARGE SCALE GENOMIC DNA]</scope>
    <source>
        <strain evidence="1 2">SJTF8</strain>
    </source>
</reference>
<dbReference type="RefSeq" id="WP_122129413.1">
    <property type="nucleotide sequence ID" value="NZ_CP033230.1"/>
</dbReference>
<dbReference type="AlphaFoldDB" id="A0A3G2UQY3"/>
<proteinExistence type="predicted"/>
<dbReference type="EMBL" id="CP033230">
    <property type="protein sequence ID" value="AYO76402.1"/>
    <property type="molecule type" value="Genomic_DNA"/>
</dbReference>
<organism evidence="1 2">
    <name type="scientific">Sphingobium yanoikuyae</name>
    <name type="common">Sphingomonas yanoikuyae</name>
    <dbReference type="NCBI Taxonomy" id="13690"/>
    <lineage>
        <taxon>Bacteria</taxon>
        <taxon>Pseudomonadati</taxon>
        <taxon>Pseudomonadota</taxon>
        <taxon>Alphaproteobacteria</taxon>
        <taxon>Sphingomonadales</taxon>
        <taxon>Sphingomonadaceae</taxon>
        <taxon>Sphingobium</taxon>
    </lineage>
</organism>
<protein>
    <submittedName>
        <fullName evidence="1">Uncharacterized protein</fullName>
    </submittedName>
</protein>
<dbReference type="Proteomes" id="UP000280708">
    <property type="component" value="Chromosome"/>
</dbReference>
<accession>A0A3G2UQY3</accession>
<gene>
    <name evidence="1" type="ORF">EBF16_05270</name>
</gene>
<evidence type="ECO:0000313" key="1">
    <source>
        <dbReference type="EMBL" id="AYO76402.1"/>
    </source>
</evidence>